<keyword evidence="3" id="KW-1185">Reference proteome</keyword>
<name>A0AAV2SCQ5_MEGNR</name>
<protein>
    <recommendedName>
        <fullName evidence="4">BZIP domain-containing protein</fullName>
    </recommendedName>
</protein>
<dbReference type="AlphaFoldDB" id="A0AAV2SCQ5"/>
<evidence type="ECO:0000256" key="1">
    <source>
        <dbReference type="SAM" id="MobiDB-lite"/>
    </source>
</evidence>
<evidence type="ECO:0000313" key="3">
    <source>
        <dbReference type="Proteomes" id="UP001497623"/>
    </source>
</evidence>
<dbReference type="EMBL" id="CAXKWB010052163">
    <property type="protein sequence ID" value="CAL4172382.1"/>
    <property type="molecule type" value="Genomic_DNA"/>
</dbReference>
<evidence type="ECO:0008006" key="4">
    <source>
        <dbReference type="Google" id="ProtNLM"/>
    </source>
</evidence>
<organism evidence="2 3">
    <name type="scientific">Meganyctiphanes norvegica</name>
    <name type="common">Northern krill</name>
    <name type="synonym">Thysanopoda norvegica</name>
    <dbReference type="NCBI Taxonomy" id="48144"/>
    <lineage>
        <taxon>Eukaryota</taxon>
        <taxon>Metazoa</taxon>
        <taxon>Ecdysozoa</taxon>
        <taxon>Arthropoda</taxon>
        <taxon>Crustacea</taxon>
        <taxon>Multicrustacea</taxon>
        <taxon>Malacostraca</taxon>
        <taxon>Eumalacostraca</taxon>
        <taxon>Eucarida</taxon>
        <taxon>Euphausiacea</taxon>
        <taxon>Euphausiidae</taxon>
        <taxon>Meganyctiphanes</taxon>
    </lineage>
</organism>
<feature type="compositionally biased region" description="Basic and acidic residues" evidence="1">
    <location>
        <begin position="407"/>
        <end position="420"/>
    </location>
</feature>
<reference evidence="2 3" key="1">
    <citation type="submission" date="2024-05" db="EMBL/GenBank/DDBJ databases">
        <authorList>
            <person name="Wallberg A."/>
        </authorList>
    </citation>
    <scope>NUCLEOTIDE SEQUENCE [LARGE SCALE GENOMIC DNA]</scope>
</reference>
<sequence>MTSLPETSTWPSWVVEDVDDFLGVLPNSSTDEIHSQMNYAEKNVPNMNISLYDNKDKENVNKYTFEIDNILSDWAQQDNQLIETSGQQLTESEQIDRMTDDEKIDYLADLMLEPEEPYQSKIQPQHQNHKGMNNSETYESNTTLTENLESKIVQNTIQCIDIKQLPITNSQNDENKWNSEFLNSILNNDIVSDKSISYLHHIDKNPNNENIVEQNLHQNKIPDQIINQEESKEQQFELQKQTISQNLQRELNSQQCSNQFQSENQEENVDIKIGNRIGNELTCSISQGDSRNNHMKVNFGNIQTIIKNTTPNKECKGIINKNIKNLYIVPEQKQVMKNVYIIRDSKNVLRLLQAKEKTFITQKRQIMHKVPTIKQKNTLQNQIKVPVINKEKVLSIQGGKLCMSSKADEVKHSKVEDTKPDTSWMKKRKKYEEDPLEDEEEERKRLQAKKAKNYRDKKKDELRIKDDQIKQFQEALQKCEREKNAYMDENKQLKEDIKKKDLLIQLYEGK</sequence>
<evidence type="ECO:0000313" key="2">
    <source>
        <dbReference type="EMBL" id="CAL4172382.1"/>
    </source>
</evidence>
<feature type="region of interest" description="Disordered" evidence="1">
    <location>
        <begin position="407"/>
        <end position="459"/>
    </location>
</feature>
<gene>
    <name evidence="2" type="ORF">MNOR_LOCUS34264</name>
</gene>
<accession>A0AAV2SCQ5</accession>
<proteinExistence type="predicted"/>
<comment type="caution">
    <text evidence="2">The sequence shown here is derived from an EMBL/GenBank/DDBJ whole genome shotgun (WGS) entry which is preliminary data.</text>
</comment>
<dbReference type="Proteomes" id="UP001497623">
    <property type="component" value="Unassembled WGS sequence"/>
</dbReference>